<dbReference type="EMBL" id="BTGU01000017">
    <property type="protein sequence ID" value="GMN43951.1"/>
    <property type="molecule type" value="Genomic_DNA"/>
</dbReference>
<gene>
    <name evidence="2" type="ORF">TIFTF001_013149</name>
</gene>
<comment type="caution">
    <text evidence="2">The sequence shown here is derived from an EMBL/GenBank/DDBJ whole genome shotgun (WGS) entry which is preliminary data.</text>
</comment>
<name>A0AA88AHA5_FICCA</name>
<accession>A0AA88AHA5</accession>
<evidence type="ECO:0000313" key="3">
    <source>
        <dbReference type="Proteomes" id="UP001187192"/>
    </source>
</evidence>
<sequence>MDGYSREAKSPSWTKHLKVGPLVGIHSPVAFLKKDELLMDTDDGLLPRRSLGIFPFMGLNQEHMAQISETSDWKQRKSYNQAADNKTEIAPRNKPLKENHSSVSINTSFRMFYRGIIPNTRPHLDHLAGL</sequence>
<protein>
    <submittedName>
        <fullName evidence="2">Uncharacterized protein</fullName>
    </submittedName>
</protein>
<organism evidence="2 3">
    <name type="scientific">Ficus carica</name>
    <name type="common">Common fig</name>
    <dbReference type="NCBI Taxonomy" id="3494"/>
    <lineage>
        <taxon>Eukaryota</taxon>
        <taxon>Viridiplantae</taxon>
        <taxon>Streptophyta</taxon>
        <taxon>Embryophyta</taxon>
        <taxon>Tracheophyta</taxon>
        <taxon>Spermatophyta</taxon>
        <taxon>Magnoliopsida</taxon>
        <taxon>eudicotyledons</taxon>
        <taxon>Gunneridae</taxon>
        <taxon>Pentapetalae</taxon>
        <taxon>rosids</taxon>
        <taxon>fabids</taxon>
        <taxon>Rosales</taxon>
        <taxon>Moraceae</taxon>
        <taxon>Ficeae</taxon>
        <taxon>Ficus</taxon>
    </lineage>
</organism>
<reference evidence="2" key="1">
    <citation type="submission" date="2023-07" db="EMBL/GenBank/DDBJ databases">
        <title>draft genome sequence of fig (Ficus carica).</title>
        <authorList>
            <person name="Takahashi T."/>
            <person name="Nishimura K."/>
        </authorList>
    </citation>
    <scope>NUCLEOTIDE SEQUENCE</scope>
</reference>
<evidence type="ECO:0000256" key="1">
    <source>
        <dbReference type="SAM" id="MobiDB-lite"/>
    </source>
</evidence>
<keyword evidence="3" id="KW-1185">Reference proteome</keyword>
<feature type="compositionally biased region" description="Basic and acidic residues" evidence="1">
    <location>
        <begin position="85"/>
        <end position="100"/>
    </location>
</feature>
<evidence type="ECO:0000313" key="2">
    <source>
        <dbReference type="EMBL" id="GMN43951.1"/>
    </source>
</evidence>
<proteinExistence type="predicted"/>
<dbReference type="Proteomes" id="UP001187192">
    <property type="component" value="Unassembled WGS sequence"/>
</dbReference>
<dbReference type="AlphaFoldDB" id="A0AA88AHA5"/>
<feature type="region of interest" description="Disordered" evidence="1">
    <location>
        <begin position="78"/>
        <end position="101"/>
    </location>
</feature>